<dbReference type="RefSeq" id="XP_040741105.1">
    <property type="nucleotide sequence ID" value="XM_040891792.1"/>
</dbReference>
<gene>
    <name evidence="1" type="ORF">DL89DRAFT_54450</name>
</gene>
<dbReference type="AlphaFoldDB" id="A0A1Y1W0X4"/>
<proteinExistence type="predicted"/>
<protein>
    <submittedName>
        <fullName evidence="1">Uncharacterized protein</fullName>
    </submittedName>
</protein>
<evidence type="ECO:0000313" key="1">
    <source>
        <dbReference type="EMBL" id="ORX67183.1"/>
    </source>
</evidence>
<accession>A0A1Y1W0X4</accession>
<organism evidence="1 2">
    <name type="scientific">Linderina pennispora</name>
    <dbReference type="NCBI Taxonomy" id="61395"/>
    <lineage>
        <taxon>Eukaryota</taxon>
        <taxon>Fungi</taxon>
        <taxon>Fungi incertae sedis</taxon>
        <taxon>Zoopagomycota</taxon>
        <taxon>Kickxellomycotina</taxon>
        <taxon>Kickxellomycetes</taxon>
        <taxon>Kickxellales</taxon>
        <taxon>Kickxellaceae</taxon>
        <taxon>Linderina</taxon>
    </lineage>
</organism>
<keyword evidence="2" id="KW-1185">Reference proteome</keyword>
<dbReference type="EMBL" id="MCFD01000013">
    <property type="protein sequence ID" value="ORX67183.1"/>
    <property type="molecule type" value="Genomic_DNA"/>
</dbReference>
<comment type="caution">
    <text evidence="1">The sequence shown here is derived from an EMBL/GenBank/DDBJ whole genome shotgun (WGS) entry which is preliminary data.</text>
</comment>
<reference evidence="1 2" key="1">
    <citation type="submission" date="2016-07" db="EMBL/GenBank/DDBJ databases">
        <title>Pervasive Adenine N6-methylation of Active Genes in Fungi.</title>
        <authorList>
            <consortium name="DOE Joint Genome Institute"/>
            <person name="Mondo S.J."/>
            <person name="Dannebaum R.O."/>
            <person name="Kuo R.C."/>
            <person name="Labutti K."/>
            <person name="Haridas S."/>
            <person name="Kuo A."/>
            <person name="Salamov A."/>
            <person name="Ahrendt S.R."/>
            <person name="Lipzen A."/>
            <person name="Sullivan W."/>
            <person name="Andreopoulos W.B."/>
            <person name="Clum A."/>
            <person name="Lindquist E."/>
            <person name="Daum C."/>
            <person name="Ramamoorthy G.K."/>
            <person name="Gryganskyi A."/>
            <person name="Culley D."/>
            <person name="Magnuson J.K."/>
            <person name="James T.Y."/>
            <person name="O'Malley M.A."/>
            <person name="Stajich J.E."/>
            <person name="Spatafora J.W."/>
            <person name="Visel A."/>
            <person name="Grigoriev I.V."/>
        </authorList>
    </citation>
    <scope>NUCLEOTIDE SEQUENCE [LARGE SCALE GENOMIC DNA]</scope>
    <source>
        <strain evidence="1 2">ATCC 12442</strain>
    </source>
</reference>
<name>A0A1Y1W0X4_9FUNG</name>
<evidence type="ECO:0000313" key="2">
    <source>
        <dbReference type="Proteomes" id="UP000193922"/>
    </source>
</evidence>
<sequence length="170" mass="18405">MNVQGRNAVSLVWSRGLRTFYSADIPLLLRLLGVELPSQSLLLLPPMASSGSIRRFSEPIRPADPLVPGMSSLCPALDARLQAALGLALAALDLCALLVQQFAQVGERLVGCDRLAVLKVAVGHRVERRRCSYRRQLLDAAAAAVPREQCLWKAPLGKIQRGKGCGRKGE</sequence>
<dbReference type="Proteomes" id="UP000193922">
    <property type="component" value="Unassembled WGS sequence"/>
</dbReference>
<dbReference type="GeneID" id="63808440"/>